<dbReference type="GO" id="GO:0006974">
    <property type="term" value="P:DNA damage response"/>
    <property type="evidence" value="ECO:0007669"/>
    <property type="project" value="InterPro"/>
</dbReference>
<dbReference type="InterPro" id="IPR032870">
    <property type="entry name" value="ALKBH7-like"/>
</dbReference>
<comment type="caution">
    <text evidence="3">The sequence shown here is derived from an EMBL/GenBank/DDBJ whole genome shotgun (WGS) entry which is preliminary data.</text>
</comment>
<feature type="compositionally biased region" description="Basic and acidic residues" evidence="1">
    <location>
        <begin position="86"/>
        <end position="101"/>
    </location>
</feature>
<organism evidence="3 4">
    <name type="scientific">Mortierella alpina</name>
    <name type="common">Oleaginous fungus</name>
    <name type="synonym">Mortierella renispora</name>
    <dbReference type="NCBI Taxonomy" id="64518"/>
    <lineage>
        <taxon>Eukaryota</taxon>
        <taxon>Fungi</taxon>
        <taxon>Fungi incertae sedis</taxon>
        <taxon>Mucoromycota</taxon>
        <taxon>Mortierellomycotina</taxon>
        <taxon>Mortierellomycetes</taxon>
        <taxon>Mortierellales</taxon>
        <taxon>Mortierellaceae</taxon>
        <taxon>Mortierella</taxon>
    </lineage>
</organism>
<dbReference type="EMBL" id="JAIFTL010000058">
    <property type="protein sequence ID" value="KAG9324708.1"/>
    <property type="molecule type" value="Genomic_DNA"/>
</dbReference>
<reference evidence="3" key="1">
    <citation type="submission" date="2021-07" db="EMBL/GenBank/DDBJ databases">
        <title>Draft genome of Mortierella alpina, strain LL118, isolated from an aspen leaf litter sample.</title>
        <authorList>
            <person name="Yang S."/>
            <person name="Vinatzer B.A."/>
        </authorList>
    </citation>
    <scope>NUCLEOTIDE SEQUENCE</scope>
    <source>
        <strain evidence="3">LL118</strain>
    </source>
</reference>
<feature type="compositionally biased region" description="Acidic residues" evidence="1">
    <location>
        <begin position="102"/>
        <end position="112"/>
    </location>
</feature>
<dbReference type="PROSITE" id="PS51471">
    <property type="entry name" value="FE2OG_OXY"/>
    <property type="match status" value="1"/>
</dbReference>
<dbReference type="Gene3D" id="2.60.120.590">
    <property type="entry name" value="Alpha-ketoglutarate-dependent dioxygenase AlkB-like"/>
    <property type="match status" value="1"/>
</dbReference>
<evidence type="ECO:0000256" key="1">
    <source>
        <dbReference type="SAM" id="MobiDB-lite"/>
    </source>
</evidence>
<gene>
    <name evidence="3" type="ORF">KVV02_002486</name>
</gene>
<feature type="domain" description="Fe2OG dioxygenase" evidence="2">
    <location>
        <begin position="229"/>
        <end position="352"/>
    </location>
</feature>
<feature type="region of interest" description="Disordered" evidence="1">
    <location>
        <begin position="76"/>
        <end position="112"/>
    </location>
</feature>
<dbReference type="Proteomes" id="UP000717515">
    <property type="component" value="Unassembled WGS sequence"/>
</dbReference>
<dbReference type="InterPro" id="IPR027450">
    <property type="entry name" value="AlkB-like"/>
</dbReference>
<sequence length="363" mass="40701">MACGFACRLRQLPCQSDERDQENWLEVPGCSGQITLRSAAGLLKYKSRHSFVNHSPSSFAMSGSGIARQMELELFGSSGSDSDSEMATKDVKARPGSRELQSEDFEEEDQEEADPIFDSIMACTEHDTSTDDKALTDRSELQAATPQHSPHPNIPGLCLHTNALSHEDQSRLMAQMTDINLFKGGQQNQAMRYGKRDLAWIAWLEERLKQNGVFSEPFCRSDWTSRAPLFDQSIMNLYRPGDGIKPHVDLARFEDGIVVVSLLSAINMDFYRALSPMSPEDPPEGSCQSYVDDGPERQPDYTVRLEPGSVITMEGPSRYDWQHGIQEVSEDLVNGERIKRKIRVSITLRRMRLAAWNVGPGPE</sequence>
<protein>
    <recommendedName>
        <fullName evidence="2">Fe2OG dioxygenase domain-containing protein</fullName>
    </recommendedName>
</protein>
<dbReference type="GO" id="GO:0006631">
    <property type="term" value="P:fatty acid metabolic process"/>
    <property type="evidence" value="ECO:0007669"/>
    <property type="project" value="TreeGrafter"/>
</dbReference>
<dbReference type="InterPro" id="IPR005123">
    <property type="entry name" value="Oxoglu/Fe-dep_dioxygenase_dom"/>
</dbReference>
<dbReference type="InterPro" id="IPR037151">
    <property type="entry name" value="AlkB-like_sf"/>
</dbReference>
<feature type="region of interest" description="Disordered" evidence="1">
    <location>
        <begin position="277"/>
        <end position="299"/>
    </location>
</feature>
<dbReference type="SUPFAM" id="SSF51197">
    <property type="entry name" value="Clavaminate synthase-like"/>
    <property type="match status" value="1"/>
</dbReference>
<dbReference type="Pfam" id="PF13532">
    <property type="entry name" value="2OG-FeII_Oxy_2"/>
    <property type="match status" value="1"/>
</dbReference>
<dbReference type="AlphaFoldDB" id="A0A9P8A5J8"/>
<dbReference type="GO" id="GO:0005759">
    <property type="term" value="C:mitochondrial matrix"/>
    <property type="evidence" value="ECO:0007669"/>
    <property type="project" value="TreeGrafter"/>
</dbReference>
<evidence type="ECO:0000313" key="3">
    <source>
        <dbReference type="EMBL" id="KAG9324708.1"/>
    </source>
</evidence>
<evidence type="ECO:0000259" key="2">
    <source>
        <dbReference type="PROSITE" id="PS51471"/>
    </source>
</evidence>
<dbReference type="PANTHER" id="PTHR21052:SF0">
    <property type="entry name" value="ALPHA-KETOGLUTARATE-DEPENDENT DIOXYGENASE ALKB HOMOLOG 7, MITOCHONDRIAL"/>
    <property type="match status" value="1"/>
</dbReference>
<evidence type="ECO:0000313" key="4">
    <source>
        <dbReference type="Proteomes" id="UP000717515"/>
    </source>
</evidence>
<dbReference type="PANTHER" id="PTHR21052">
    <property type="entry name" value="SPERMATOGENESIS ASSOCIATED 11-RELATED"/>
    <property type="match status" value="1"/>
</dbReference>
<accession>A0A9P8A5J8</accession>
<proteinExistence type="predicted"/>
<name>A0A9P8A5J8_MORAP</name>